<reference evidence="2 3" key="1">
    <citation type="submission" date="2016-05" db="EMBL/GenBank/DDBJ databases">
        <title>Compelete Genome Sequence of Bacteriochlorophyll-Synthesizing Bacterium Porphyrobacter neustonensis DSM 9434.</title>
        <authorList>
            <person name="Shi X.-L."/>
            <person name="Wu Y.-H."/>
            <person name="Cheng H."/>
            <person name="Xu L."/>
            <person name="Zhang X.-Q."/>
            <person name="Wang C.-S."/>
            <person name="Xu X.-W."/>
        </authorList>
    </citation>
    <scope>NUCLEOTIDE SEQUENCE [LARGE SCALE GENOMIC DNA]</scope>
    <source>
        <strain evidence="2 3">DSM 9434</strain>
    </source>
</reference>
<evidence type="ECO:0000256" key="1">
    <source>
        <dbReference type="SAM" id="Phobius"/>
    </source>
</evidence>
<dbReference type="RefSeq" id="WP_068351803.1">
    <property type="nucleotide sequence ID" value="NZ_CP016033.1"/>
</dbReference>
<dbReference type="AlphaFoldDB" id="A0A192D690"/>
<dbReference type="STRING" id="1112.A9D12_10970"/>
<dbReference type="KEGG" id="pns:A9D12_10970"/>
<keyword evidence="3" id="KW-1185">Reference proteome</keyword>
<keyword evidence="1" id="KW-0812">Transmembrane</keyword>
<evidence type="ECO:0000313" key="3">
    <source>
        <dbReference type="Proteomes" id="UP000078263"/>
    </source>
</evidence>
<sequence>MANERHPRLTPSGFEQPAPVRARRWPWVLGLGAVVVIALAWFEGGEEPLRPIAEEITLPEQGQ</sequence>
<keyword evidence="1" id="KW-1133">Transmembrane helix</keyword>
<keyword evidence="1" id="KW-0472">Membrane</keyword>
<dbReference type="Proteomes" id="UP000078263">
    <property type="component" value="Chromosome"/>
</dbReference>
<evidence type="ECO:0000313" key="2">
    <source>
        <dbReference type="EMBL" id="ANK13377.1"/>
    </source>
</evidence>
<gene>
    <name evidence="2" type="ORF">A9D12_10970</name>
</gene>
<organism evidence="2 3">
    <name type="scientific">Erythrobacter neustonensis</name>
    <dbReference type="NCBI Taxonomy" id="1112"/>
    <lineage>
        <taxon>Bacteria</taxon>
        <taxon>Pseudomonadati</taxon>
        <taxon>Pseudomonadota</taxon>
        <taxon>Alphaproteobacteria</taxon>
        <taxon>Sphingomonadales</taxon>
        <taxon>Erythrobacteraceae</taxon>
        <taxon>Erythrobacter/Porphyrobacter group</taxon>
        <taxon>Erythrobacter</taxon>
    </lineage>
</organism>
<accession>A0A192D690</accession>
<name>A0A192D690_9SPHN</name>
<proteinExistence type="predicted"/>
<feature type="transmembrane region" description="Helical" evidence="1">
    <location>
        <begin position="25"/>
        <end position="42"/>
    </location>
</feature>
<protein>
    <submittedName>
        <fullName evidence="2">Uncharacterized protein</fullName>
    </submittedName>
</protein>
<dbReference type="EMBL" id="CP016033">
    <property type="protein sequence ID" value="ANK13377.1"/>
    <property type="molecule type" value="Genomic_DNA"/>
</dbReference>